<evidence type="ECO:0000313" key="4">
    <source>
        <dbReference type="Proteomes" id="UP000024332"/>
    </source>
</evidence>
<dbReference type="NCBIfam" id="NF005007">
    <property type="entry name" value="PRK06398.1"/>
    <property type="match status" value="1"/>
</dbReference>
<evidence type="ECO:0000313" key="3">
    <source>
        <dbReference type="EMBL" id="EZQ11397.1"/>
    </source>
</evidence>
<dbReference type="FunFam" id="3.40.50.720:FF:000084">
    <property type="entry name" value="Short-chain dehydrogenase reductase"/>
    <property type="match status" value="1"/>
</dbReference>
<sequence length="254" mass="27512">MDYGLKDKVAIVTGGSKGIGEGIAKKFLDLGMKVVIIDVFPPRLKDILFIRCDVSKSLEVKDAVDRSINEFGQIDVLVNNAGKELYGNVVELPEEVWDEIINVNLKGAFLMSKYVIPYMLKKGKGTIINIGSVQSLTPTRRASAYVASKGGILMLTKSIALDFAPNIRCNAVLPGSIRTPLLEWAAELEVGKERIEEKIEEWGKAHLLGRVGTPEEVANVVAFLASDLSSFITGQAIVVDGGLTNQIPISTPKS</sequence>
<dbReference type="InterPro" id="IPR002347">
    <property type="entry name" value="SDR_fam"/>
</dbReference>
<dbReference type="GO" id="GO:0016491">
    <property type="term" value="F:oxidoreductase activity"/>
    <property type="evidence" value="ECO:0007669"/>
    <property type="project" value="UniProtKB-KW"/>
</dbReference>
<dbReference type="PANTHER" id="PTHR24321:SF8">
    <property type="entry name" value="ESTRADIOL 17-BETA-DEHYDROGENASE 8-RELATED"/>
    <property type="match status" value="1"/>
</dbReference>
<dbReference type="AlphaFoldDB" id="A0A031LSN5"/>
<dbReference type="SUPFAM" id="SSF51735">
    <property type="entry name" value="NAD(P)-binding Rossmann-fold domains"/>
    <property type="match status" value="1"/>
</dbReference>
<dbReference type="PROSITE" id="PS00061">
    <property type="entry name" value="ADH_SHORT"/>
    <property type="match status" value="1"/>
</dbReference>
<keyword evidence="4" id="KW-1185">Reference proteome</keyword>
<dbReference type="STRING" id="1160895.CM19_01590"/>
<reference evidence="3 4" key="1">
    <citation type="submission" date="2014-03" db="EMBL/GenBank/DDBJ databases">
        <title>Draft genome sequence of the novel thermoacidophilic archaea Acidianus copahuensis ALE1 strain, isolated from Copahue volcanic area in Neuquen Argentina.</title>
        <authorList>
            <person name="Urbieta M.S."/>
            <person name="Rascovan N."/>
            <person name="Castro C."/>
            <person name="Revale S."/>
            <person name="Giaveno M.A."/>
            <person name="Vazquez M.P."/>
            <person name="Donati E.R."/>
        </authorList>
    </citation>
    <scope>NUCLEOTIDE SEQUENCE [LARGE SCALE GENOMIC DNA]</scope>
    <source>
        <strain evidence="3 4">ALE1</strain>
    </source>
</reference>
<dbReference type="PANTHER" id="PTHR24321">
    <property type="entry name" value="DEHYDROGENASES, SHORT CHAIN"/>
    <property type="match status" value="1"/>
</dbReference>
<keyword evidence="2" id="KW-0560">Oxidoreductase</keyword>
<dbReference type="Proteomes" id="UP000024332">
    <property type="component" value="Unassembled WGS sequence"/>
</dbReference>
<protein>
    <submittedName>
        <fullName evidence="3">Aldose dehydrogenase</fullName>
    </submittedName>
</protein>
<dbReference type="Gene3D" id="3.40.50.720">
    <property type="entry name" value="NAD(P)-binding Rossmann-like Domain"/>
    <property type="match status" value="1"/>
</dbReference>
<dbReference type="Pfam" id="PF13561">
    <property type="entry name" value="adh_short_C2"/>
    <property type="match status" value="1"/>
</dbReference>
<dbReference type="PRINTS" id="PR00081">
    <property type="entry name" value="GDHRDH"/>
</dbReference>
<dbReference type="CDD" id="cd05233">
    <property type="entry name" value="SDR_c"/>
    <property type="match status" value="1"/>
</dbReference>
<gene>
    <name evidence="3" type="ORF">CM19_01590</name>
</gene>
<dbReference type="NCBIfam" id="NF005559">
    <property type="entry name" value="PRK07231.1"/>
    <property type="match status" value="1"/>
</dbReference>
<evidence type="ECO:0000256" key="2">
    <source>
        <dbReference type="ARBA" id="ARBA00023002"/>
    </source>
</evidence>
<comment type="similarity">
    <text evidence="1">Belongs to the short-chain dehydrogenases/reductases (SDR) family.</text>
</comment>
<proteinExistence type="inferred from homology"/>
<dbReference type="EMBL" id="JFZT01000015">
    <property type="protein sequence ID" value="EZQ11397.1"/>
    <property type="molecule type" value="Genomic_DNA"/>
</dbReference>
<comment type="caution">
    <text evidence="3">The sequence shown here is derived from an EMBL/GenBank/DDBJ whole genome shotgun (WGS) entry which is preliminary data.</text>
</comment>
<name>A0A031LSN5_9CREN</name>
<organism evidence="3 4">
    <name type="scientific">Candidatus Acidianus copahuensis</name>
    <dbReference type="NCBI Taxonomy" id="1160895"/>
    <lineage>
        <taxon>Archaea</taxon>
        <taxon>Thermoproteota</taxon>
        <taxon>Thermoprotei</taxon>
        <taxon>Sulfolobales</taxon>
        <taxon>Sulfolobaceae</taxon>
        <taxon>Acidianus</taxon>
    </lineage>
</organism>
<dbReference type="InterPro" id="IPR036291">
    <property type="entry name" value="NAD(P)-bd_dom_sf"/>
</dbReference>
<accession>A0A031LSN5</accession>
<dbReference type="PRINTS" id="PR00080">
    <property type="entry name" value="SDRFAMILY"/>
</dbReference>
<dbReference type="InterPro" id="IPR020904">
    <property type="entry name" value="Sc_DH/Rdtase_CS"/>
</dbReference>
<evidence type="ECO:0000256" key="1">
    <source>
        <dbReference type="ARBA" id="ARBA00006484"/>
    </source>
</evidence>
<dbReference type="OrthoDB" id="24596at2157"/>